<sequence>MRSMEAFIEHVQGKPVTIADAEQGFIIQQLVSAIYEAAEKGTFVEL</sequence>
<dbReference type="Gene3D" id="3.30.360.10">
    <property type="entry name" value="Dihydrodipicolinate Reductase, domain 2"/>
    <property type="match status" value="1"/>
</dbReference>
<evidence type="ECO:0000313" key="2">
    <source>
        <dbReference type="EMBL" id="UYU30257.1"/>
    </source>
</evidence>
<feature type="domain" description="Gfo/Idh/MocA-like oxidoreductase C-terminal" evidence="1">
    <location>
        <begin position="2"/>
        <end position="46"/>
    </location>
</feature>
<protein>
    <recommendedName>
        <fullName evidence="1">Gfo/Idh/MocA-like oxidoreductase C-terminal domain-containing protein</fullName>
    </recommendedName>
</protein>
<dbReference type="Proteomes" id="UP001156318">
    <property type="component" value="Chromosome"/>
</dbReference>
<keyword evidence="3" id="KW-1185">Reference proteome</keyword>
<organism evidence="2 3">
    <name type="scientific">Siccibacter colletis</name>
    <dbReference type="NCBI Taxonomy" id="1505757"/>
    <lineage>
        <taxon>Bacteria</taxon>
        <taxon>Pseudomonadati</taxon>
        <taxon>Pseudomonadota</taxon>
        <taxon>Gammaproteobacteria</taxon>
        <taxon>Enterobacterales</taxon>
        <taxon>Enterobacteriaceae</taxon>
        <taxon>Siccibacter</taxon>
    </lineage>
</organism>
<reference evidence="2 3" key="1">
    <citation type="submission" date="2021-05" db="EMBL/GenBank/DDBJ databases">
        <title>Isolation, identification, and the growth promoting effects of Pantoea dispersa strain YSD J2 from the aboveground leaves of Cyperus esculentus L.Var. Sativus.</title>
        <authorList>
            <person name="Wang S."/>
            <person name="Tang X.M."/>
            <person name="Huang Y.N."/>
        </authorList>
    </citation>
    <scope>NUCLEOTIDE SEQUENCE [LARGE SCALE GENOMIC DNA]</scope>
    <source>
        <strain evidence="3">YSD YN2</strain>
    </source>
</reference>
<dbReference type="EMBL" id="CP074352">
    <property type="protein sequence ID" value="UYU30257.1"/>
    <property type="molecule type" value="Genomic_DNA"/>
</dbReference>
<dbReference type="InterPro" id="IPR004104">
    <property type="entry name" value="Gfo/Idh/MocA-like_OxRdtase_C"/>
</dbReference>
<gene>
    <name evidence="2" type="ORF">KFZ77_10100</name>
</gene>
<accession>A0ABY6J9D3</accession>
<evidence type="ECO:0000259" key="1">
    <source>
        <dbReference type="Pfam" id="PF02894"/>
    </source>
</evidence>
<proteinExistence type="predicted"/>
<name>A0ABY6J9D3_9ENTR</name>
<evidence type="ECO:0000313" key="3">
    <source>
        <dbReference type="Proteomes" id="UP001156318"/>
    </source>
</evidence>
<dbReference type="Pfam" id="PF02894">
    <property type="entry name" value="GFO_IDH_MocA_C"/>
    <property type="match status" value="1"/>
</dbReference>